<dbReference type="STRING" id="860235.AOZ06_51730"/>
<dbReference type="KEGG" id="kphy:AOZ06_51730"/>
<sequence>MSARLVVSLSGIGIRTLHRCAELAGELDLRGVSLSLLFAPRLAGAGQHKVVVDWVRQRRVRGDALLLHGFDLTDVPRRRAEFGSLPAHEAGLRLTAARRLMGRHDLEVDAFAPPRWAASPGTLTALRRNDFALCADATRIYDLRTDTVHRGRVHGLAANERVETWSCFALVLSVARAARRGGLVRLSVDAADLAKPGPRRAVLDAIDIATHHGAESSTYQTAVVSPGVSTRTSVPLGPSSANLP</sequence>
<proteinExistence type="predicted"/>
<name>A0A0N9I7M7_9PSEU</name>
<evidence type="ECO:0000313" key="2">
    <source>
        <dbReference type="Proteomes" id="UP000063699"/>
    </source>
</evidence>
<dbReference type="RefSeq" id="WP_054296097.1">
    <property type="nucleotide sequence ID" value="NZ_CP012752.1"/>
</dbReference>
<dbReference type="Pfam" id="PF10096">
    <property type="entry name" value="DUF2334"/>
    <property type="match status" value="1"/>
</dbReference>
<organism evidence="1 2">
    <name type="scientific">Kibdelosporangium phytohabitans</name>
    <dbReference type="NCBI Taxonomy" id="860235"/>
    <lineage>
        <taxon>Bacteria</taxon>
        <taxon>Bacillati</taxon>
        <taxon>Actinomycetota</taxon>
        <taxon>Actinomycetes</taxon>
        <taxon>Pseudonocardiales</taxon>
        <taxon>Pseudonocardiaceae</taxon>
        <taxon>Kibdelosporangium</taxon>
    </lineage>
</organism>
<gene>
    <name evidence="1" type="ORF">AOZ06_51730</name>
</gene>
<reference evidence="1 2" key="1">
    <citation type="submission" date="2015-07" db="EMBL/GenBank/DDBJ databases">
        <title>Genome sequencing of Kibdelosporangium phytohabitans.</title>
        <authorList>
            <person name="Qin S."/>
            <person name="Xing K."/>
        </authorList>
    </citation>
    <scope>NUCLEOTIDE SEQUENCE [LARGE SCALE GENOMIC DNA]</scope>
    <source>
        <strain evidence="1 2">KLBMP1111</strain>
    </source>
</reference>
<evidence type="ECO:0000313" key="1">
    <source>
        <dbReference type="EMBL" id="ALG14227.1"/>
    </source>
</evidence>
<dbReference type="OrthoDB" id="5242819at2"/>
<accession>A0A0N9I7M7</accession>
<dbReference type="InterPro" id="IPR018763">
    <property type="entry name" value="DUF2334"/>
</dbReference>
<dbReference type="EMBL" id="CP012752">
    <property type="protein sequence ID" value="ALG14227.1"/>
    <property type="molecule type" value="Genomic_DNA"/>
</dbReference>
<dbReference type="Proteomes" id="UP000063699">
    <property type="component" value="Chromosome"/>
</dbReference>
<dbReference type="AlphaFoldDB" id="A0A0N9I7M7"/>
<protein>
    <submittedName>
        <fullName evidence="1">Deacetylase</fullName>
    </submittedName>
</protein>
<keyword evidence="2" id="KW-1185">Reference proteome</keyword>